<evidence type="ECO:0000313" key="2">
    <source>
        <dbReference type="EMBL" id="RFU80685.1"/>
    </source>
</evidence>
<feature type="domain" description="HD" evidence="1">
    <location>
        <begin position="38"/>
        <end position="105"/>
    </location>
</feature>
<dbReference type="PANTHER" id="PTHR35569:SF1">
    <property type="entry name" value="CYANAMIDE HYDRATASE DDI2-RELATED"/>
    <property type="match status" value="1"/>
</dbReference>
<dbReference type="CDD" id="cd00077">
    <property type="entry name" value="HDc"/>
    <property type="match status" value="1"/>
</dbReference>
<keyword evidence="2" id="KW-0378">Hydrolase</keyword>
<dbReference type="Gene3D" id="1.10.3210.10">
    <property type="entry name" value="Hypothetical protein af1432"/>
    <property type="match status" value="1"/>
</dbReference>
<name>A0A395NX85_TRIAR</name>
<keyword evidence="3" id="KW-1185">Reference proteome</keyword>
<comment type="caution">
    <text evidence="2">The sequence shown here is derived from an EMBL/GenBank/DDBJ whole genome shotgun (WGS) entry which is preliminary data.</text>
</comment>
<protein>
    <submittedName>
        <fullName evidence="2">Metal dependent phosphohydrolase</fullName>
    </submittedName>
</protein>
<dbReference type="STRING" id="490622.A0A395NX85"/>
<dbReference type="GO" id="GO:0016787">
    <property type="term" value="F:hydrolase activity"/>
    <property type="evidence" value="ECO:0007669"/>
    <property type="project" value="UniProtKB-KW"/>
</dbReference>
<evidence type="ECO:0000313" key="3">
    <source>
        <dbReference type="Proteomes" id="UP000266272"/>
    </source>
</evidence>
<evidence type="ECO:0000259" key="1">
    <source>
        <dbReference type="Pfam" id="PF01966"/>
    </source>
</evidence>
<dbReference type="AlphaFoldDB" id="A0A395NX85"/>
<dbReference type="Proteomes" id="UP000266272">
    <property type="component" value="Unassembled WGS sequence"/>
</dbReference>
<dbReference type="InterPro" id="IPR006674">
    <property type="entry name" value="HD_domain"/>
</dbReference>
<gene>
    <name evidence="2" type="ORF">TARUN_1509</name>
</gene>
<sequence length="258" mass="28726">MGSTSLPDLPQFNITFPRSPLAEAAFNYSEQNCDPLVHNHAVRSAYWALIIANKLPQFANIDLELVTLSCILHDMGWAATKELLSANMRFEVDGANIAREFIRNNIGHLSNTADEWNEGRIQRSWYAIALHTSISIAPYAEPEVVLTNMGIGADFFGPKFPPGSERNDLITVEEYHAVMKLFPRAGFDFEGFKNALCTLCREKPATTYDNFVGEFGRKYGLDGNGKGKEEFSAAMDQAKFVMQAEGAINYLVELDKTA</sequence>
<reference evidence="2 3" key="1">
    <citation type="journal article" date="2018" name="PLoS Pathog.">
        <title>Evolution of structural diversity of trichothecenes, a family of toxins produced by plant pathogenic and entomopathogenic fungi.</title>
        <authorList>
            <person name="Proctor R.H."/>
            <person name="McCormick S.P."/>
            <person name="Kim H.S."/>
            <person name="Cardoza R.E."/>
            <person name="Stanley A.M."/>
            <person name="Lindo L."/>
            <person name="Kelly A."/>
            <person name="Brown D.W."/>
            <person name="Lee T."/>
            <person name="Vaughan M.M."/>
            <person name="Alexander N.J."/>
            <person name="Busman M."/>
            <person name="Gutierrez S."/>
        </authorList>
    </citation>
    <scope>NUCLEOTIDE SEQUENCE [LARGE SCALE GENOMIC DNA]</scope>
    <source>
        <strain evidence="2 3">IBT 40837</strain>
    </source>
</reference>
<proteinExistence type="predicted"/>
<dbReference type="SUPFAM" id="SSF109604">
    <property type="entry name" value="HD-domain/PDEase-like"/>
    <property type="match status" value="1"/>
</dbReference>
<organism evidence="2 3">
    <name type="scientific">Trichoderma arundinaceum</name>
    <dbReference type="NCBI Taxonomy" id="490622"/>
    <lineage>
        <taxon>Eukaryota</taxon>
        <taxon>Fungi</taxon>
        <taxon>Dikarya</taxon>
        <taxon>Ascomycota</taxon>
        <taxon>Pezizomycotina</taxon>
        <taxon>Sordariomycetes</taxon>
        <taxon>Hypocreomycetidae</taxon>
        <taxon>Hypocreales</taxon>
        <taxon>Hypocreaceae</taxon>
        <taxon>Trichoderma</taxon>
    </lineage>
</organism>
<dbReference type="EMBL" id="PXOA01000097">
    <property type="protein sequence ID" value="RFU80685.1"/>
    <property type="molecule type" value="Genomic_DNA"/>
</dbReference>
<dbReference type="InterPro" id="IPR003607">
    <property type="entry name" value="HD/PDEase_dom"/>
</dbReference>
<dbReference type="OrthoDB" id="2378324at2759"/>
<accession>A0A395NX85</accession>
<dbReference type="Pfam" id="PF01966">
    <property type="entry name" value="HD"/>
    <property type="match status" value="1"/>
</dbReference>
<dbReference type="PANTHER" id="PTHR35569">
    <property type="entry name" value="CYANAMIDE HYDRATASE DDI2-RELATED"/>
    <property type="match status" value="1"/>
</dbReference>